<dbReference type="AlphaFoldDB" id="A0A7Y9H6N0"/>
<evidence type="ECO:0000313" key="1">
    <source>
        <dbReference type="EMBL" id="NYE38244.1"/>
    </source>
</evidence>
<sequence>MLRESTPTRRQGRPLAIFVLHGADRRVDVHPVGDTAFRVAREGRFHLEYLLTQSVERTRELIAADPTGRR</sequence>
<name>A0A7Y9H6N0_9ACTN</name>
<comment type="caution">
    <text evidence="1">The sequence shown here is derived from an EMBL/GenBank/DDBJ whole genome shotgun (WGS) entry which is preliminary data.</text>
</comment>
<keyword evidence="2" id="KW-1185">Reference proteome</keyword>
<evidence type="ECO:0000313" key="2">
    <source>
        <dbReference type="Proteomes" id="UP000549911"/>
    </source>
</evidence>
<protein>
    <submittedName>
        <fullName evidence="1">Uncharacterized protein</fullName>
    </submittedName>
</protein>
<reference evidence="1 2" key="1">
    <citation type="submission" date="2020-07" db="EMBL/GenBank/DDBJ databases">
        <authorList>
            <person name="Partida-Martinez L."/>
            <person name="Huntemann M."/>
            <person name="Clum A."/>
            <person name="Wang J."/>
            <person name="Palaniappan K."/>
            <person name="Ritter S."/>
            <person name="Chen I.-M."/>
            <person name="Stamatis D."/>
            <person name="Reddy T."/>
            <person name="O'Malley R."/>
            <person name="Daum C."/>
            <person name="Shapiro N."/>
            <person name="Ivanova N."/>
            <person name="Kyrpides N."/>
            <person name="Woyke T."/>
        </authorList>
    </citation>
    <scope>NUCLEOTIDE SEQUENCE [LARGE SCALE GENOMIC DNA]</scope>
    <source>
        <strain evidence="1 2">AT2.17</strain>
    </source>
</reference>
<dbReference type="EMBL" id="JACCBW010000004">
    <property type="protein sequence ID" value="NYE38244.1"/>
    <property type="molecule type" value="Genomic_DNA"/>
</dbReference>
<dbReference type="RefSeq" id="WP_179620882.1">
    <property type="nucleotide sequence ID" value="NZ_JACCBW010000004.1"/>
</dbReference>
<organism evidence="1 2">
    <name type="scientific">Nocardioides cavernae</name>
    <dbReference type="NCBI Taxonomy" id="1921566"/>
    <lineage>
        <taxon>Bacteria</taxon>
        <taxon>Bacillati</taxon>
        <taxon>Actinomycetota</taxon>
        <taxon>Actinomycetes</taxon>
        <taxon>Propionibacteriales</taxon>
        <taxon>Nocardioidaceae</taxon>
        <taxon>Nocardioides</taxon>
    </lineage>
</organism>
<accession>A0A7Y9H6N0</accession>
<reference evidence="1 2" key="2">
    <citation type="submission" date="2020-08" db="EMBL/GenBank/DDBJ databases">
        <title>The Agave Microbiome: Exploring the role of microbial communities in plant adaptations to desert environments.</title>
        <authorList>
            <person name="Partida-Martinez L.P."/>
        </authorList>
    </citation>
    <scope>NUCLEOTIDE SEQUENCE [LARGE SCALE GENOMIC DNA]</scope>
    <source>
        <strain evidence="1 2">AT2.17</strain>
    </source>
</reference>
<proteinExistence type="predicted"/>
<dbReference type="Proteomes" id="UP000549911">
    <property type="component" value="Unassembled WGS sequence"/>
</dbReference>
<gene>
    <name evidence="1" type="ORF">F4692_003392</name>
</gene>